<dbReference type="EC" id="3.5.2.7" evidence="1"/>
<gene>
    <name evidence="1" type="primary">hutI</name>
    <name evidence="1" type="ORF">KO493_04855</name>
</gene>
<evidence type="ECO:0000313" key="1">
    <source>
        <dbReference type="EMBL" id="MBU2950023.1"/>
    </source>
</evidence>
<keyword evidence="2" id="KW-1185">Reference proteome</keyword>
<dbReference type="Proteomes" id="UP001647509">
    <property type="component" value="Unassembled WGS sequence"/>
</dbReference>
<dbReference type="EMBL" id="JAHKPD010000011">
    <property type="protein sequence ID" value="MBU2950023.1"/>
    <property type="molecule type" value="Genomic_DNA"/>
</dbReference>
<name>A0ACC5U6T3_9FLAO</name>
<comment type="caution">
    <text evidence="1">The sequence shown here is derived from an EMBL/GenBank/DDBJ whole genome shotgun (WGS) entry which is preliminary data.</text>
</comment>
<reference evidence="1" key="1">
    <citation type="submission" date="2021-05" db="EMBL/GenBank/DDBJ databases">
        <title>Draft genomes of bacteria isolated from model marine particles.</title>
        <authorList>
            <person name="Datta M.S."/>
            <person name="Schwartzman J.A."/>
            <person name="Enke T.N."/>
            <person name="Saavedra J."/>
            <person name="Cermak N."/>
            <person name="Cordero O.X."/>
        </authorList>
    </citation>
    <scope>NUCLEOTIDE SEQUENCE</scope>
    <source>
        <strain evidence="1">I2M19</strain>
    </source>
</reference>
<sequence>MKTLFKNIKELLQVRDEHTRFVSGKAMAELPTIKNAFLLVENDIIRDFGPMHDCPNDAAVDQVVHAEGKMMLPTWCDSHTHLVYAGNREGEFVDKIKGLSYQEIAEKGGGILNSAKKVQAITESELYKETKNRLDEIIALGTGAVEIKSGYGLTLEAELKMLSVIKRLKENYNLPIKATFLGAHAVPENFKNNKEGYVDYLISEMIPLVAEAKLADFVDVFCETGYFSVEDTHRILEAGKKHGLSAKIHVNQFTAIGGVQAGVANQALSVDHLEEMRDEDIEALKNTSTMPVALPGCSFFLGIPYTPGRKMIDAGLPLAIATDYNPGSSPSGNMNFVVSAACIKMKLTPEEAINAATINGAYAMGLEKQVGSITKGKLANLILTKPIHSYSFIPYSFGNNQIETVYLNGVEVV</sequence>
<accession>A0ACC5U6T3</accession>
<proteinExistence type="predicted"/>
<evidence type="ECO:0000313" key="2">
    <source>
        <dbReference type="Proteomes" id="UP001647509"/>
    </source>
</evidence>
<organism evidence="1 2">
    <name type="scientific">Pseudotamlana agarivorans</name>
    <dbReference type="NCBI Taxonomy" id="481183"/>
    <lineage>
        <taxon>Bacteria</taxon>
        <taxon>Pseudomonadati</taxon>
        <taxon>Bacteroidota</taxon>
        <taxon>Flavobacteriia</taxon>
        <taxon>Flavobacteriales</taxon>
        <taxon>Flavobacteriaceae</taxon>
        <taxon>Pseudotamlana</taxon>
    </lineage>
</organism>
<protein>
    <submittedName>
        <fullName evidence="1">Imidazolonepropionase</fullName>
        <ecNumber evidence="1">3.5.2.7</ecNumber>
    </submittedName>
</protein>
<keyword evidence="1" id="KW-0378">Hydrolase</keyword>